<organism evidence="4 5">
    <name type="scientific">Latilactobacillus sakei</name>
    <name type="common">Lactobacillus sakei</name>
    <dbReference type="NCBI Taxonomy" id="1599"/>
    <lineage>
        <taxon>Bacteria</taxon>
        <taxon>Bacillati</taxon>
        <taxon>Bacillota</taxon>
        <taxon>Bacilli</taxon>
        <taxon>Lactobacillales</taxon>
        <taxon>Lactobacillaceae</taxon>
        <taxon>Latilactobacillus</taxon>
    </lineage>
</organism>
<proteinExistence type="predicted"/>
<evidence type="ECO:0000256" key="3">
    <source>
        <dbReference type="SAM" id="Phobius"/>
    </source>
</evidence>
<reference evidence="4" key="1">
    <citation type="submission" date="2023-04" db="EMBL/GenBank/DDBJ databases">
        <title>Novel strain of Lactilactobacillus sakei and use thereof.</title>
        <authorList>
            <person name="Kim S.Y."/>
        </authorList>
    </citation>
    <scope>NUCLEOTIDE SEQUENCE</scope>
    <source>
        <strain evidence="4">HUP1</strain>
    </source>
</reference>
<keyword evidence="3" id="KW-1133">Transmembrane helix</keyword>
<keyword evidence="3" id="KW-0812">Transmembrane</keyword>
<evidence type="ECO:0000256" key="2">
    <source>
        <dbReference type="ARBA" id="ARBA00023287"/>
    </source>
</evidence>
<dbReference type="Proteomes" id="UP001179858">
    <property type="component" value="Chromosome"/>
</dbReference>
<dbReference type="EMBL" id="CP122959">
    <property type="protein sequence ID" value="WGI18542.1"/>
    <property type="molecule type" value="Genomic_DNA"/>
</dbReference>
<evidence type="ECO:0000313" key="5">
    <source>
        <dbReference type="Proteomes" id="UP001179858"/>
    </source>
</evidence>
<evidence type="ECO:0000313" key="4">
    <source>
        <dbReference type="EMBL" id="WGI18542.1"/>
    </source>
</evidence>
<keyword evidence="3" id="KW-0472">Membrane</keyword>
<keyword evidence="2" id="KW-0178">Competence</keyword>
<dbReference type="SUPFAM" id="SSF54523">
    <property type="entry name" value="Pili subunits"/>
    <property type="match status" value="1"/>
</dbReference>
<evidence type="ECO:0000256" key="1">
    <source>
        <dbReference type="ARBA" id="ARBA00004241"/>
    </source>
</evidence>
<dbReference type="InterPro" id="IPR012902">
    <property type="entry name" value="N_methyl_site"/>
</dbReference>
<protein>
    <submittedName>
        <fullName evidence="4">Competence type IV pilus minor pilin ComGD</fullName>
    </submittedName>
</protein>
<dbReference type="InterPro" id="IPR016785">
    <property type="entry name" value="ComGD"/>
</dbReference>
<dbReference type="GO" id="GO:0009986">
    <property type="term" value="C:cell surface"/>
    <property type="evidence" value="ECO:0007669"/>
    <property type="project" value="UniProtKB-SubCell"/>
</dbReference>
<dbReference type="GO" id="GO:0030420">
    <property type="term" value="P:establishment of competence for transformation"/>
    <property type="evidence" value="ECO:0007669"/>
    <property type="project" value="UniProtKB-KW"/>
</dbReference>
<dbReference type="NCBIfam" id="TIGR02532">
    <property type="entry name" value="IV_pilin_GFxxxE"/>
    <property type="match status" value="1"/>
</dbReference>
<comment type="subcellular location">
    <subcellularLocation>
        <location evidence="1">Cell surface</location>
    </subcellularLocation>
</comment>
<gene>
    <name evidence="4" type="primary">comGD</name>
    <name evidence="4" type="ORF">QBD03_07225</name>
</gene>
<accession>A0AAF0K3G2</accession>
<feature type="transmembrane region" description="Helical" evidence="3">
    <location>
        <begin position="12"/>
        <end position="32"/>
    </location>
</feature>
<dbReference type="RefSeq" id="WP_035145016.1">
    <property type="nucleotide sequence ID" value="NZ_AP017931.1"/>
</dbReference>
<sequence>MKAARLSKNEGFTLIEMCVVLAIVSLLSWLPIYQIKQYRAQQAEQLFLHQFETSWDAARQYVAIEPRAVRVMWDAPTHTITFKGAGESFRNHQLVLPETLTVSNPAEWHLINITHNKGIKPRTLKLKSTLNNREYQYKVQMMWGVLHVQK</sequence>
<dbReference type="AlphaFoldDB" id="A0AAF0K3G2"/>
<name>A0AAF0K3G2_LATSK</name>
<dbReference type="Pfam" id="PF07963">
    <property type="entry name" value="N_methyl"/>
    <property type="match status" value="1"/>
</dbReference>
<dbReference type="NCBIfam" id="NF040982">
    <property type="entry name" value="ComGD"/>
    <property type="match status" value="1"/>
</dbReference>
<dbReference type="InterPro" id="IPR045584">
    <property type="entry name" value="Pilin-like"/>
</dbReference>